<name>A0A645B9N8_9ZZZZ</name>
<dbReference type="InterPro" id="IPR029044">
    <property type="entry name" value="Nucleotide-diphossugar_trans"/>
</dbReference>
<proteinExistence type="predicted"/>
<dbReference type="SUPFAM" id="SSF53448">
    <property type="entry name" value="Nucleotide-diphospho-sugar transferases"/>
    <property type="match status" value="1"/>
</dbReference>
<feature type="domain" description="Glycosyltransferase 2-like" evidence="1">
    <location>
        <begin position="8"/>
        <end position="99"/>
    </location>
</feature>
<dbReference type="PANTHER" id="PTHR43630:SF2">
    <property type="entry name" value="GLYCOSYLTRANSFERASE"/>
    <property type="match status" value="1"/>
</dbReference>
<organism evidence="2">
    <name type="scientific">bioreactor metagenome</name>
    <dbReference type="NCBI Taxonomy" id="1076179"/>
    <lineage>
        <taxon>unclassified sequences</taxon>
        <taxon>metagenomes</taxon>
        <taxon>ecological metagenomes</taxon>
    </lineage>
</organism>
<gene>
    <name evidence="2" type="ORF">SDC9_105215</name>
</gene>
<dbReference type="InterPro" id="IPR001173">
    <property type="entry name" value="Glyco_trans_2-like"/>
</dbReference>
<dbReference type="PANTHER" id="PTHR43630">
    <property type="entry name" value="POLY-BETA-1,6-N-ACETYL-D-GLUCOSAMINE SYNTHASE"/>
    <property type="match status" value="1"/>
</dbReference>
<dbReference type="CDD" id="cd02511">
    <property type="entry name" value="Beta4Glucosyltransferase"/>
    <property type="match status" value="1"/>
</dbReference>
<dbReference type="Pfam" id="PF00535">
    <property type="entry name" value="Glycos_transf_2"/>
    <property type="match status" value="1"/>
</dbReference>
<dbReference type="AlphaFoldDB" id="A0A645B9N8"/>
<reference evidence="2" key="1">
    <citation type="submission" date="2019-08" db="EMBL/GenBank/DDBJ databases">
        <authorList>
            <person name="Kucharzyk K."/>
            <person name="Murdoch R.W."/>
            <person name="Higgins S."/>
            <person name="Loffler F."/>
        </authorList>
    </citation>
    <scope>NUCLEOTIDE SEQUENCE</scope>
</reference>
<evidence type="ECO:0000259" key="1">
    <source>
        <dbReference type="Pfam" id="PF00535"/>
    </source>
</evidence>
<dbReference type="EMBL" id="VSSQ01016738">
    <property type="protein sequence ID" value="MPM58384.1"/>
    <property type="molecule type" value="Genomic_DNA"/>
</dbReference>
<sequence length="274" mass="31966">MKNKSTLSVTLAVYNESKNITRCLDAIKDIADEIIIVDGQSQDDTVLLAKKFKKVKIISTTNKPMFHINKQMGIDACKSDWILQLDADEIVTPELKKEINSILLKNPTEVKESGFWIPRKTYFLGSFLKKGGQYPDPTIRFYKNGQAHLPCKDVHEQAEVNGIVGWLKNDLKHYADTSFSLYLLRANRYTTLLANELKEKKVKINALNFINYYFIKPIWWFLKTFFRHRGYIDGFPGFVFSFYSGLRFPIAYTKYYELIKTNRDINLSQDWDKK</sequence>
<accession>A0A645B9N8</accession>
<evidence type="ECO:0000313" key="2">
    <source>
        <dbReference type="EMBL" id="MPM58384.1"/>
    </source>
</evidence>
<protein>
    <recommendedName>
        <fullName evidence="1">Glycosyltransferase 2-like domain-containing protein</fullName>
    </recommendedName>
</protein>
<dbReference type="Gene3D" id="3.90.550.10">
    <property type="entry name" value="Spore Coat Polysaccharide Biosynthesis Protein SpsA, Chain A"/>
    <property type="match status" value="1"/>
</dbReference>
<comment type="caution">
    <text evidence="2">The sequence shown here is derived from an EMBL/GenBank/DDBJ whole genome shotgun (WGS) entry which is preliminary data.</text>
</comment>